<protein>
    <submittedName>
        <fullName evidence="1">G-protein coupled receptor 55</fullName>
    </submittedName>
</protein>
<dbReference type="AlphaFoldDB" id="A0A4Z2F9F4"/>
<evidence type="ECO:0000313" key="2">
    <source>
        <dbReference type="Proteomes" id="UP000314294"/>
    </source>
</evidence>
<gene>
    <name evidence="1" type="primary">Gpr55_0</name>
    <name evidence="1" type="ORF">EYF80_052029</name>
</gene>
<keyword evidence="1" id="KW-0675">Receptor</keyword>
<dbReference type="EMBL" id="SRLO01001439">
    <property type="protein sequence ID" value="TNN37797.1"/>
    <property type="molecule type" value="Genomic_DNA"/>
</dbReference>
<organism evidence="1 2">
    <name type="scientific">Liparis tanakae</name>
    <name type="common">Tanaka's snailfish</name>
    <dbReference type="NCBI Taxonomy" id="230148"/>
    <lineage>
        <taxon>Eukaryota</taxon>
        <taxon>Metazoa</taxon>
        <taxon>Chordata</taxon>
        <taxon>Craniata</taxon>
        <taxon>Vertebrata</taxon>
        <taxon>Euteleostomi</taxon>
        <taxon>Actinopterygii</taxon>
        <taxon>Neopterygii</taxon>
        <taxon>Teleostei</taxon>
        <taxon>Neoteleostei</taxon>
        <taxon>Acanthomorphata</taxon>
        <taxon>Eupercaria</taxon>
        <taxon>Perciformes</taxon>
        <taxon>Cottioidei</taxon>
        <taxon>Cottales</taxon>
        <taxon>Liparidae</taxon>
        <taxon>Liparis</taxon>
    </lineage>
</organism>
<name>A0A4Z2F9F4_9TELE</name>
<accession>A0A4Z2F9F4</accession>
<evidence type="ECO:0000313" key="1">
    <source>
        <dbReference type="EMBL" id="TNN37797.1"/>
    </source>
</evidence>
<reference evidence="1 2" key="1">
    <citation type="submission" date="2019-03" db="EMBL/GenBank/DDBJ databases">
        <title>First draft genome of Liparis tanakae, snailfish: a comprehensive survey of snailfish specific genes.</title>
        <authorList>
            <person name="Kim W."/>
            <person name="Song I."/>
            <person name="Jeong J.-H."/>
            <person name="Kim D."/>
            <person name="Kim S."/>
            <person name="Ryu S."/>
            <person name="Song J.Y."/>
            <person name="Lee S.K."/>
        </authorList>
    </citation>
    <scope>NUCLEOTIDE SEQUENCE [LARGE SCALE GENOMIC DNA]</scope>
    <source>
        <tissue evidence="1">Muscle</tissue>
    </source>
</reference>
<dbReference type="OrthoDB" id="6086428at2759"/>
<dbReference type="Proteomes" id="UP000314294">
    <property type="component" value="Unassembled WGS sequence"/>
</dbReference>
<keyword evidence="2" id="KW-1185">Reference proteome</keyword>
<sequence length="64" mass="7116">MIEDCGSKTRISLLVQTTMCLSNITCCLDALCYYFIAHEVRSPKHGFRISMGSKRGATNSTLEL</sequence>
<proteinExistence type="predicted"/>
<comment type="caution">
    <text evidence="1">The sequence shown here is derived from an EMBL/GenBank/DDBJ whole genome shotgun (WGS) entry which is preliminary data.</text>
</comment>